<keyword evidence="1" id="KW-0862">Zinc</keyword>
<reference evidence="3" key="1">
    <citation type="journal article" date="2011" name="Genome Biol.">
        <title>The draft genome of the carcinogenic human liver fluke Clonorchis sinensis.</title>
        <authorList>
            <person name="Wang X."/>
            <person name="Chen W."/>
            <person name="Huang Y."/>
            <person name="Sun J."/>
            <person name="Men J."/>
            <person name="Liu H."/>
            <person name="Luo F."/>
            <person name="Guo L."/>
            <person name="Lv X."/>
            <person name="Deng C."/>
            <person name="Zhou C."/>
            <person name="Fan Y."/>
            <person name="Li X."/>
            <person name="Huang L."/>
            <person name="Hu Y."/>
            <person name="Liang C."/>
            <person name="Hu X."/>
            <person name="Xu J."/>
            <person name="Yu X."/>
        </authorList>
    </citation>
    <scope>NUCLEOTIDE SEQUENCE [LARGE SCALE GENOMIC DNA]</scope>
    <source>
        <strain evidence="3">Henan</strain>
    </source>
</reference>
<organism evidence="3 4">
    <name type="scientific">Clonorchis sinensis</name>
    <name type="common">Chinese liver fluke</name>
    <dbReference type="NCBI Taxonomy" id="79923"/>
    <lineage>
        <taxon>Eukaryota</taxon>
        <taxon>Metazoa</taxon>
        <taxon>Spiralia</taxon>
        <taxon>Lophotrochozoa</taxon>
        <taxon>Platyhelminthes</taxon>
        <taxon>Trematoda</taxon>
        <taxon>Digenea</taxon>
        <taxon>Opisthorchiida</taxon>
        <taxon>Opisthorchiata</taxon>
        <taxon>Opisthorchiidae</taxon>
        <taxon>Clonorchis</taxon>
    </lineage>
</organism>
<protein>
    <submittedName>
        <fullName evidence="3">Gap-Pol polyprotein</fullName>
    </submittedName>
</protein>
<dbReference type="SUPFAM" id="SSF50630">
    <property type="entry name" value="Acid proteases"/>
    <property type="match status" value="1"/>
</dbReference>
<name>G7YCN5_CLOSI</name>
<evidence type="ECO:0000313" key="3">
    <source>
        <dbReference type="EMBL" id="GAA50719.1"/>
    </source>
</evidence>
<evidence type="ECO:0000259" key="2">
    <source>
        <dbReference type="PROSITE" id="PS50158"/>
    </source>
</evidence>
<dbReference type="AlphaFoldDB" id="G7YCN5"/>
<reference key="2">
    <citation type="submission" date="2011-10" db="EMBL/GenBank/DDBJ databases">
        <title>The genome and transcriptome sequence of Clonorchis sinensis provide insights into the carcinogenic liver fluke.</title>
        <authorList>
            <person name="Wang X."/>
            <person name="Huang Y."/>
            <person name="Chen W."/>
            <person name="Liu H."/>
            <person name="Guo L."/>
            <person name="Chen Y."/>
            <person name="Luo F."/>
            <person name="Zhou W."/>
            <person name="Sun J."/>
            <person name="Mao Q."/>
            <person name="Liang P."/>
            <person name="Zhou C."/>
            <person name="Tian Y."/>
            <person name="Men J."/>
            <person name="Lv X."/>
            <person name="Huang L."/>
            <person name="Zhou J."/>
            <person name="Hu Y."/>
            <person name="Li R."/>
            <person name="Zhang F."/>
            <person name="Lei H."/>
            <person name="Li X."/>
            <person name="Hu X."/>
            <person name="Liang C."/>
            <person name="Xu J."/>
            <person name="Wu Z."/>
            <person name="Yu X."/>
        </authorList>
    </citation>
    <scope>NUCLEOTIDE SEQUENCE</scope>
    <source>
        <strain>Henan</strain>
    </source>
</reference>
<keyword evidence="1" id="KW-0479">Metal-binding</keyword>
<keyword evidence="4" id="KW-1185">Reference proteome</keyword>
<evidence type="ECO:0000256" key="1">
    <source>
        <dbReference type="PROSITE-ProRule" id="PRU00047"/>
    </source>
</evidence>
<dbReference type="Gene3D" id="2.40.70.10">
    <property type="entry name" value="Acid Proteases"/>
    <property type="match status" value="1"/>
</dbReference>
<dbReference type="GO" id="GO:0008270">
    <property type="term" value="F:zinc ion binding"/>
    <property type="evidence" value="ECO:0007669"/>
    <property type="project" value="UniProtKB-KW"/>
</dbReference>
<dbReference type="GO" id="GO:0003676">
    <property type="term" value="F:nucleic acid binding"/>
    <property type="evidence" value="ECO:0007669"/>
    <property type="project" value="InterPro"/>
</dbReference>
<proteinExistence type="predicted"/>
<sequence>MKVTWPQPFEDGNVQPYLEDFEEAAEVAVLDTDRAKQAVPSEFDTPAGRQEPISRFKTDRMGHECDPTVFFASLRQSFDRVLPELGGMSRHQCMASSSKVCSLRFVTAVVACSHQDRIAESDRTARCYKCGMTGHRKNQCHRTRPLVNNKTLDYSSFPGWVAISAVTQATIQTNIDIDGKRELRLIDTGAGISLRRRGNEAECKPYAIAVRAVGGYRLKIDRLSMHLMRLSNKSLQHALLISADIGQIIFGADILKSTDSVIHLNRRKLATKYGSVKIEGYPSTAVGEPNVRKLPSCKVPSVQSVDEEYSEQLTGDEDPFGFCLWIEQEVISSECFRHTSPVRCCSIYGREACVKWSNDFEVVSIRGQMPGVHFDTRTVRSGQRSFKDNNDYEVEEEERHRCLTPSDAINSKETFRRYVGVHGRKLVIKKSSSFTSHSWWFIERNKRDVIELQNRLADDEQITFASVGTYQSFYTEMGDRLCVTLSRMVQIGYLNFVGSIRIFEGSVALNPVKMKLIKMLIGRPGHRNLAKTTSAQMVNLPPGLTVYSMLKCIAFCLPYKNLNFLPQQFDLSLLIFVDIRTVSEKVKNNHGNKKAILVARCFVGYRRRHRSILYMVVTTYRNLQTAKQLATISQMDVKWMVNFTLTLSYLSILISMKGFVCVQVNHTAVQSLVTELLTVQTANREDTTYEEIMSQIRAVSSSGPDHSPLNLRFDSSIVFSVFVTDNLFFPCHSFIACNCVIWFLRKIAFRGNKIRKPRFMNTAEAAIHVYLSFALKYPCKLNI</sequence>
<keyword evidence="1" id="KW-0863">Zinc-finger</keyword>
<dbReference type="InterPro" id="IPR001878">
    <property type="entry name" value="Znf_CCHC"/>
</dbReference>
<dbReference type="EMBL" id="DF143072">
    <property type="protein sequence ID" value="GAA50719.1"/>
    <property type="molecule type" value="Genomic_DNA"/>
</dbReference>
<evidence type="ECO:0000313" key="4">
    <source>
        <dbReference type="Proteomes" id="UP000008909"/>
    </source>
</evidence>
<feature type="domain" description="CCHC-type" evidence="2">
    <location>
        <begin position="126"/>
        <end position="140"/>
    </location>
</feature>
<dbReference type="Proteomes" id="UP000008909">
    <property type="component" value="Unassembled WGS sequence"/>
</dbReference>
<accession>G7YCN5</accession>
<dbReference type="InterPro" id="IPR021109">
    <property type="entry name" value="Peptidase_aspartic_dom_sf"/>
</dbReference>
<dbReference type="PROSITE" id="PS50158">
    <property type="entry name" value="ZF_CCHC"/>
    <property type="match status" value="1"/>
</dbReference>
<gene>
    <name evidence="3" type="ORF">CLF_104951</name>
</gene>